<protein>
    <recommendedName>
        <fullName evidence="1">Stage 0 sporulation protein A homolog</fullName>
    </recommendedName>
</protein>
<dbReference type="OrthoDB" id="9795108at2"/>
<dbReference type="Pfam" id="PF00072">
    <property type="entry name" value="Response_reg"/>
    <property type="match status" value="1"/>
</dbReference>
<dbReference type="InterPro" id="IPR000792">
    <property type="entry name" value="Tscrpt_reg_LuxR_C"/>
</dbReference>
<evidence type="ECO:0000256" key="5">
    <source>
        <dbReference type="PROSITE-ProRule" id="PRU00169"/>
    </source>
</evidence>
<evidence type="ECO:0000256" key="3">
    <source>
        <dbReference type="ARBA" id="ARBA00023125"/>
    </source>
</evidence>
<accession>A0A2K2F867</accession>
<evidence type="ECO:0000259" key="6">
    <source>
        <dbReference type="PROSITE" id="PS50043"/>
    </source>
</evidence>
<comment type="caution">
    <text evidence="8">The sequence shown here is derived from an EMBL/GenBank/DDBJ whole genome shotgun (WGS) entry which is preliminary data.</text>
</comment>
<dbReference type="InterPro" id="IPR051015">
    <property type="entry name" value="EvgA-like"/>
</dbReference>
<dbReference type="RefSeq" id="WP_103082877.1">
    <property type="nucleotide sequence ID" value="NZ_CP021850.1"/>
</dbReference>
<keyword evidence="3" id="KW-0238">DNA-binding</keyword>
<evidence type="ECO:0000256" key="1">
    <source>
        <dbReference type="ARBA" id="ARBA00018672"/>
    </source>
</evidence>
<dbReference type="KEGG" id="cthd:CDO33_03275"/>
<dbReference type="GO" id="GO:0003677">
    <property type="term" value="F:DNA binding"/>
    <property type="evidence" value="ECO:0007669"/>
    <property type="project" value="UniProtKB-KW"/>
</dbReference>
<feature type="domain" description="Response regulatory" evidence="7">
    <location>
        <begin position="2"/>
        <end position="118"/>
    </location>
</feature>
<reference evidence="8 9" key="1">
    <citation type="submission" date="2017-06" db="EMBL/GenBank/DDBJ databases">
        <title>Investigating the central metabolism of Clostridium thermosuccinogenes.</title>
        <authorList>
            <person name="Koendjbiharie J.G."/>
            <person name="van Kranenburg R."/>
        </authorList>
    </citation>
    <scope>NUCLEOTIDE SEQUENCE [LARGE SCALE GENOMIC DNA]</scope>
    <source>
        <strain evidence="8 9">DSM 5806</strain>
    </source>
</reference>
<dbReference type="PANTHER" id="PTHR45566">
    <property type="entry name" value="HTH-TYPE TRANSCRIPTIONAL REGULATOR YHJB-RELATED"/>
    <property type="match status" value="1"/>
</dbReference>
<evidence type="ECO:0000256" key="2">
    <source>
        <dbReference type="ARBA" id="ARBA00022553"/>
    </source>
</evidence>
<comment type="function">
    <text evidence="4">May play the central regulatory role in sporulation. It may be an element of the effector pathway responsible for the activation of sporulation genes in response to nutritional stress. Spo0A may act in concert with spo0H (a sigma factor) to control the expression of some genes that are critical to the sporulation process.</text>
</comment>
<dbReference type="PROSITE" id="PS50110">
    <property type="entry name" value="RESPONSE_REGULATORY"/>
    <property type="match status" value="1"/>
</dbReference>
<dbReference type="SMART" id="SM00421">
    <property type="entry name" value="HTH_LUXR"/>
    <property type="match status" value="1"/>
</dbReference>
<dbReference type="EMBL" id="NIOJ01000062">
    <property type="protein sequence ID" value="PNT95634.1"/>
    <property type="molecule type" value="Genomic_DNA"/>
</dbReference>
<feature type="domain" description="HTH luxR-type" evidence="6">
    <location>
        <begin position="142"/>
        <end position="207"/>
    </location>
</feature>
<dbReference type="AlphaFoldDB" id="A0A2K2F867"/>
<dbReference type="PROSITE" id="PS50043">
    <property type="entry name" value="HTH_LUXR_2"/>
    <property type="match status" value="1"/>
</dbReference>
<evidence type="ECO:0000259" key="7">
    <source>
        <dbReference type="PROSITE" id="PS50110"/>
    </source>
</evidence>
<dbReference type="CDD" id="cd17535">
    <property type="entry name" value="REC_NarL-like"/>
    <property type="match status" value="1"/>
</dbReference>
<dbReference type="GO" id="GO:0006355">
    <property type="term" value="P:regulation of DNA-templated transcription"/>
    <property type="evidence" value="ECO:0007669"/>
    <property type="project" value="InterPro"/>
</dbReference>
<dbReference type="SMART" id="SM00448">
    <property type="entry name" value="REC"/>
    <property type="match status" value="1"/>
</dbReference>
<name>A0A2K2F867_9CLOT</name>
<dbReference type="Proteomes" id="UP000236151">
    <property type="component" value="Unassembled WGS sequence"/>
</dbReference>
<dbReference type="CDD" id="cd06170">
    <property type="entry name" value="LuxR_C_like"/>
    <property type="match status" value="1"/>
</dbReference>
<organism evidence="8 9">
    <name type="scientific">Clostridium thermosuccinogenes</name>
    <dbReference type="NCBI Taxonomy" id="84032"/>
    <lineage>
        <taxon>Bacteria</taxon>
        <taxon>Bacillati</taxon>
        <taxon>Bacillota</taxon>
        <taxon>Clostridia</taxon>
        <taxon>Eubacteriales</taxon>
        <taxon>Clostridiaceae</taxon>
        <taxon>Clostridium</taxon>
    </lineage>
</organism>
<proteinExistence type="predicted"/>
<keyword evidence="2 5" id="KW-0597">Phosphoprotein</keyword>
<dbReference type="Gene3D" id="3.40.50.2300">
    <property type="match status" value="1"/>
</dbReference>
<dbReference type="SUPFAM" id="SSF52172">
    <property type="entry name" value="CheY-like"/>
    <property type="match status" value="1"/>
</dbReference>
<gene>
    <name evidence="8" type="ORF">CDQ84_16700</name>
</gene>
<dbReference type="InterPro" id="IPR011006">
    <property type="entry name" value="CheY-like_superfamily"/>
</dbReference>
<feature type="modified residue" description="4-aspartylphosphate" evidence="5">
    <location>
        <position position="53"/>
    </location>
</feature>
<dbReference type="InterPro" id="IPR016032">
    <property type="entry name" value="Sig_transdc_resp-reg_C-effctor"/>
</dbReference>
<dbReference type="PROSITE" id="PS00622">
    <property type="entry name" value="HTH_LUXR_1"/>
    <property type="match status" value="1"/>
</dbReference>
<evidence type="ECO:0000256" key="4">
    <source>
        <dbReference type="ARBA" id="ARBA00024867"/>
    </source>
</evidence>
<dbReference type="PRINTS" id="PR00038">
    <property type="entry name" value="HTHLUXR"/>
</dbReference>
<sequence>MNILIVDDHPLVCIGIRNILISEKDIDNVSSANDVKSALRLMAENSYDLALVDVRLKGESGIDFIRTAKNKFPGCKYVILSSSSAFDDFDKAMQLNVDGYILKDAFTEDIVYAVKSVLRGRKYFDPVFLERMKPSQPIPQSGKNDEEQLSPREAEILDCLGKGMSNKSIADKLCISENTVKKHVSSILAKLKLSDRIQAALYANKTQNDKGE</sequence>
<dbReference type="Pfam" id="PF00196">
    <property type="entry name" value="GerE"/>
    <property type="match status" value="1"/>
</dbReference>
<evidence type="ECO:0000313" key="8">
    <source>
        <dbReference type="EMBL" id="PNT95634.1"/>
    </source>
</evidence>
<dbReference type="InterPro" id="IPR001789">
    <property type="entry name" value="Sig_transdc_resp-reg_receiver"/>
</dbReference>
<dbReference type="InterPro" id="IPR058245">
    <property type="entry name" value="NreC/VraR/RcsB-like_REC"/>
</dbReference>
<keyword evidence="9" id="KW-1185">Reference proteome</keyword>
<dbReference type="PANTHER" id="PTHR45566:SF2">
    <property type="entry name" value="NARL SUBFAMILY"/>
    <property type="match status" value="1"/>
</dbReference>
<evidence type="ECO:0000313" key="9">
    <source>
        <dbReference type="Proteomes" id="UP000236151"/>
    </source>
</evidence>
<dbReference type="GO" id="GO:0000160">
    <property type="term" value="P:phosphorelay signal transduction system"/>
    <property type="evidence" value="ECO:0007669"/>
    <property type="project" value="InterPro"/>
</dbReference>
<dbReference type="SUPFAM" id="SSF46894">
    <property type="entry name" value="C-terminal effector domain of the bipartite response regulators"/>
    <property type="match status" value="1"/>
</dbReference>